<feature type="transmembrane region" description="Helical" evidence="5">
    <location>
        <begin position="18"/>
        <end position="36"/>
    </location>
</feature>
<dbReference type="InterPro" id="IPR004710">
    <property type="entry name" value="Bilac:Na_transpt"/>
</dbReference>
<dbReference type="PANTHER" id="PTHR10361:SF28">
    <property type="entry name" value="P3 PROTEIN-RELATED"/>
    <property type="match status" value="1"/>
</dbReference>
<keyword evidence="4 5" id="KW-0472">Membrane</keyword>
<evidence type="ECO:0000256" key="1">
    <source>
        <dbReference type="ARBA" id="ARBA00004141"/>
    </source>
</evidence>
<feature type="transmembrane region" description="Helical" evidence="5">
    <location>
        <begin position="165"/>
        <end position="183"/>
    </location>
</feature>
<name>A0A6I1EM45_9BURK</name>
<gene>
    <name evidence="6" type="ORF">GBM95_03980</name>
</gene>
<evidence type="ECO:0000256" key="4">
    <source>
        <dbReference type="ARBA" id="ARBA00023136"/>
    </source>
</evidence>
<keyword evidence="2 5" id="KW-0812">Transmembrane</keyword>
<dbReference type="GO" id="GO:0016020">
    <property type="term" value="C:membrane"/>
    <property type="evidence" value="ECO:0007669"/>
    <property type="project" value="UniProtKB-SubCell"/>
</dbReference>
<sequence length="341" mass="36555">MLEMKYLVKVSQFVNKTFALWVITFGILGFIFPEIFKLVGPYVPVLLGVVMFGMGLTLSTSDFREIFRRPRDVFVGVVAQYTIMPLSAYALCLLLELPPDLAVGLMLLGCAPGGTASNVVTFLARGDVALSVTVTSCTTLLAPLATPALMYVFANQWLNIDPMAMFLSIVQIILLPIALGLLVHKVLGDKRLEGVVAALPIVSVSAIVVIAAAVVAATRNQLLNVGLLVFTAVAVQNALGMLLGYWAGRFTGMDLAKCKCLCFEIGMQNSGLAVALATVHFAASPMAALPAALGALWHNVMGPVVATVFQGWHEEGEKESFFDRIERVSRAEKTVPVSAKH</sequence>
<feature type="transmembrane region" description="Helical" evidence="5">
    <location>
        <begin position="130"/>
        <end position="153"/>
    </location>
</feature>
<feature type="transmembrane region" description="Helical" evidence="5">
    <location>
        <begin position="73"/>
        <end position="95"/>
    </location>
</feature>
<feature type="transmembrane region" description="Helical" evidence="5">
    <location>
        <begin position="222"/>
        <end position="247"/>
    </location>
</feature>
<dbReference type="EMBL" id="WEHX01000014">
    <property type="protein sequence ID" value="KAB7661845.1"/>
    <property type="molecule type" value="Genomic_DNA"/>
</dbReference>
<dbReference type="Proteomes" id="UP000430564">
    <property type="component" value="Unassembled WGS sequence"/>
</dbReference>
<comment type="subcellular location">
    <subcellularLocation>
        <location evidence="1">Membrane</location>
        <topology evidence="1">Multi-pass membrane protein</topology>
    </subcellularLocation>
</comment>
<protein>
    <submittedName>
        <fullName evidence="6">Bile acid:sodium symporter family protein</fullName>
    </submittedName>
</protein>
<comment type="caution">
    <text evidence="6">The sequence shown here is derived from an EMBL/GenBank/DDBJ whole genome shotgun (WGS) entry which is preliminary data.</text>
</comment>
<organism evidence="6 7">
    <name type="scientific">Sutterella seckii</name>
    <dbReference type="NCBI Taxonomy" id="1944635"/>
    <lineage>
        <taxon>Bacteria</taxon>
        <taxon>Pseudomonadati</taxon>
        <taxon>Pseudomonadota</taxon>
        <taxon>Betaproteobacteria</taxon>
        <taxon>Burkholderiales</taxon>
        <taxon>Sutterellaceae</taxon>
        <taxon>Sutterella</taxon>
    </lineage>
</organism>
<dbReference type="OrthoDB" id="9806785at2"/>
<reference evidence="6 7" key="1">
    <citation type="submission" date="2019-10" db="EMBL/GenBank/DDBJ databases">
        <title>Genome diversity of Sutterella seckii.</title>
        <authorList>
            <person name="Chaplin A.V."/>
            <person name="Sokolova S.R."/>
            <person name="Mosin K.A."/>
            <person name="Ivanova E.L."/>
            <person name="Kochetkova T.O."/>
            <person name="Goltsov A.Y."/>
            <person name="Trofimov D.Y."/>
            <person name="Efimov B.A."/>
        </authorList>
    </citation>
    <scope>NUCLEOTIDE SEQUENCE [LARGE SCALE GENOMIC DNA]</scope>
    <source>
        <strain evidence="6 7">ASD393</strain>
    </source>
</reference>
<evidence type="ECO:0000256" key="2">
    <source>
        <dbReference type="ARBA" id="ARBA00022692"/>
    </source>
</evidence>
<dbReference type="InterPro" id="IPR002657">
    <property type="entry name" value="BilAc:Na_symport/Acr3"/>
</dbReference>
<evidence type="ECO:0000256" key="5">
    <source>
        <dbReference type="SAM" id="Phobius"/>
    </source>
</evidence>
<evidence type="ECO:0000256" key="3">
    <source>
        <dbReference type="ARBA" id="ARBA00022989"/>
    </source>
</evidence>
<feature type="transmembrane region" description="Helical" evidence="5">
    <location>
        <begin position="42"/>
        <end position="61"/>
    </location>
</feature>
<accession>A0A6I1EM45</accession>
<keyword evidence="3 5" id="KW-1133">Transmembrane helix</keyword>
<dbReference type="PANTHER" id="PTHR10361">
    <property type="entry name" value="SODIUM-BILE ACID COTRANSPORTER"/>
    <property type="match status" value="1"/>
</dbReference>
<dbReference type="Gene3D" id="1.20.1530.20">
    <property type="match status" value="1"/>
</dbReference>
<feature type="transmembrane region" description="Helical" evidence="5">
    <location>
        <begin position="195"/>
        <end position="216"/>
    </location>
</feature>
<dbReference type="Pfam" id="PF01758">
    <property type="entry name" value="SBF"/>
    <property type="match status" value="1"/>
</dbReference>
<evidence type="ECO:0000313" key="6">
    <source>
        <dbReference type="EMBL" id="KAB7661845.1"/>
    </source>
</evidence>
<feature type="transmembrane region" description="Helical" evidence="5">
    <location>
        <begin position="101"/>
        <end position="123"/>
    </location>
</feature>
<dbReference type="InterPro" id="IPR038770">
    <property type="entry name" value="Na+/solute_symporter_sf"/>
</dbReference>
<evidence type="ECO:0000313" key="7">
    <source>
        <dbReference type="Proteomes" id="UP000430564"/>
    </source>
</evidence>
<dbReference type="AlphaFoldDB" id="A0A6I1EM45"/>
<proteinExistence type="predicted"/>